<dbReference type="AlphaFoldDB" id="A0AAV2JSB3"/>
<evidence type="ECO:0000313" key="2">
    <source>
        <dbReference type="EMBL" id="CAL1580588.1"/>
    </source>
</evidence>
<keyword evidence="3" id="KW-1185">Reference proteome</keyword>
<sequence length="91" mass="10184">MIPQMDLSSTLSAEWKAHQSLSQTEGSPQSEAKECLGLEPSNSNSESKAAPRSKAKPPAEPHWDTVENNLPYVTTVVYSEHMLYKKQPELW</sequence>
<protein>
    <submittedName>
        <fullName evidence="2">Uncharacterized protein</fullName>
    </submittedName>
</protein>
<feature type="compositionally biased region" description="Polar residues" evidence="1">
    <location>
        <begin position="1"/>
        <end position="12"/>
    </location>
</feature>
<name>A0AAV2JSB3_KNICA</name>
<proteinExistence type="predicted"/>
<dbReference type="EMBL" id="OZ035836">
    <property type="protein sequence ID" value="CAL1580588.1"/>
    <property type="molecule type" value="Genomic_DNA"/>
</dbReference>
<organism evidence="2 3">
    <name type="scientific">Knipowitschia caucasica</name>
    <name type="common">Caucasian dwarf goby</name>
    <name type="synonym">Pomatoschistus caucasicus</name>
    <dbReference type="NCBI Taxonomy" id="637954"/>
    <lineage>
        <taxon>Eukaryota</taxon>
        <taxon>Metazoa</taxon>
        <taxon>Chordata</taxon>
        <taxon>Craniata</taxon>
        <taxon>Vertebrata</taxon>
        <taxon>Euteleostomi</taxon>
        <taxon>Actinopterygii</taxon>
        <taxon>Neopterygii</taxon>
        <taxon>Teleostei</taxon>
        <taxon>Neoteleostei</taxon>
        <taxon>Acanthomorphata</taxon>
        <taxon>Gobiaria</taxon>
        <taxon>Gobiiformes</taxon>
        <taxon>Gobioidei</taxon>
        <taxon>Gobiidae</taxon>
        <taxon>Gobiinae</taxon>
        <taxon>Knipowitschia</taxon>
    </lineage>
</organism>
<feature type="compositionally biased region" description="Polar residues" evidence="1">
    <location>
        <begin position="19"/>
        <end position="30"/>
    </location>
</feature>
<feature type="region of interest" description="Disordered" evidence="1">
    <location>
        <begin position="1"/>
        <end position="65"/>
    </location>
</feature>
<gene>
    <name evidence="2" type="ORF">KC01_LOCUS11412</name>
</gene>
<evidence type="ECO:0000313" key="3">
    <source>
        <dbReference type="Proteomes" id="UP001497482"/>
    </source>
</evidence>
<evidence type="ECO:0000256" key="1">
    <source>
        <dbReference type="SAM" id="MobiDB-lite"/>
    </source>
</evidence>
<dbReference type="Proteomes" id="UP001497482">
    <property type="component" value="Chromosome 14"/>
</dbReference>
<reference evidence="2 3" key="1">
    <citation type="submission" date="2024-04" db="EMBL/GenBank/DDBJ databases">
        <authorList>
            <person name="Waldvogel A.-M."/>
            <person name="Schoenle A."/>
        </authorList>
    </citation>
    <scope>NUCLEOTIDE SEQUENCE [LARGE SCALE GENOMIC DNA]</scope>
</reference>
<accession>A0AAV2JSB3</accession>